<keyword evidence="3" id="KW-1185">Reference proteome</keyword>
<protein>
    <submittedName>
        <fullName evidence="2">Uncharacterized protein</fullName>
    </submittedName>
</protein>
<dbReference type="eggNOG" id="ENOG5030577">
    <property type="taxonomic scope" value="Bacteria"/>
</dbReference>
<dbReference type="STRING" id="13035.Dacsa_2369"/>
<sequence length="156" mass="17934">MKELNPNESYPCPICRSGKVESLPLMEDTFSCQFCQHLFTANFSQQILKVVDSEIPLSWYWNGKKWSSPQRKGIQLGWGYVVAAVFFILLPPLLVGTGAFLFPPVPGTPLAWLPLAWTILTLLTHFGIFLWLVAEYYQFPVVMYLRAVMRRNDRAF</sequence>
<name>K9YWT8_DACS8</name>
<evidence type="ECO:0000256" key="1">
    <source>
        <dbReference type="SAM" id="Phobius"/>
    </source>
</evidence>
<feature type="transmembrane region" description="Helical" evidence="1">
    <location>
        <begin position="78"/>
        <end position="102"/>
    </location>
</feature>
<accession>K9YWT8</accession>
<dbReference type="RefSeq" id="WP_015229968.1">
    <property type="nucleotide sequence ID" value="NC_019780.1"/>
</dbReference>
<gene>
    <name evidence="2" type="ORF">Dacsa_2369</name>
</gene>
<organism evidence="2 3">
    <name type="scientific">Dactylococcopsis salina (strain PCC 8305)</name>
    <name type="common">Myxobactron salinum</name>
    <dbReference type="NCBI Taxonomy" id="13035"/>
    <lineage>
        <taxon>Bacteria</taxon>
        <taxon>Bacillati</taxon>
        <taxon>Cyanobacteriota</taxon>
        <taxon>Cyanophyceae</taxon>
        <taxon>Nodosilineales</taxon>
        <taxon>Cymatolegaceae</taxon>
        <taxon>Dactylococcopsis</taxon>
    </lineage>
</organism>
<proteinExistence type="predicted"/>
<dbReference type="EMBL" id="CP003944">
    <property type="protein sequence ID" value="AFZ50977.1"/>
    <property type="molecule type" value="Genomic_DNA"/>
</dbReference>
<keyword evidence="1" id="KW-1133">Transmembrane helix</keyword>
<keyword evidence="1" id="KW-0812">Transmembrane</keyword>
<dbReference type="AlphaFoldDB" id="K9YWT8"/>
<dbReference type="HOGENOM" id="CLU_136152_0_0_3"/>
<dbReference type="KEGG" id="dsl:Dacsa_2369"/>
<evidence type="ECO:0000313" key="3">
    <source>
        <dbReference type="Proteomes" id="UP000010482"/>
    </source>
</evidence>
<keyword evidence="1" id="KW-0472">Membrane</keyword>
<dbReference type="OrthoDB" id="560533at2"/>
<dbReference type="Proteomes" id="UP000010482">
    <property type="component" value="Chromosome"/>
</dbReference>
<evidence type="ECO:0000313" key="2">
    <source>
        <dbReference type="EMBL" id="AFZ50977.1"/>
    </source>
</evidence>
<feature type="transmembrane region" description="Helical" evidence="1">
    <location>
        <begin position="114"/>
        <end position="134"/>
    </location>
</feature>
<reference evidence="2" key="1">
    <citation type="submission" date="2012-04" db="EMBL/GenBank/DDBJ databases">
        <title>Finished genome of Dactylococcopsis salina PCC 8305.</title>
        <authorList>
            <consortium name="US DOE Joint Genome Institute"/>
            <person name="Gugger M."/>
            <person name="Coursin T."/>
            <person name="Rippka R."/>
            <person name="Tandeau De Marsac N."/>
            <person name="Huntemann M."/>
            <person name="Wei C.-L."/>
            <person name="Han J."/>
            <person name="Detter J.C."/>
            <person name="Han C."/>
            <person name="Tapia R."/>
            <person name="Daligault H."/>
            <person name="Chen A."/>
            <person name="Krypides N."/>
            <person name="Mavromatis K."/>
            <person name="Markowitz V."/>
            <person name="Szeto E."/>
            <person name="Ivanova N."/>
            <person name="Ovchinnikova G."/>
            <person name="Pagani I."/>
            <person name="Pati A."/>
            <person name="Goodwin L."/>
            <person name="Peters L."/>
            <person name="Pitluck S."/>
            <person name="Woyke T."/>
            <person name="Kerfeld C."/>
        </authorList>
    </citation>
    <scope>NUCLEOTIDE SEQUENCE [LARGE SCALE GENOMIC DNA]</scope>
    <source>
        <strain evidence="2">PCC 8305</strain>
    </source>
</reference>